<gene>
    <name evidence="1" type="ORF">EV182_004706</name>
</gene>
<dbReference type="EMBL" id="JAMZIH010006648">
    <property type="protein sequence ID" value="KAJ1673714.1"/>
    <property type="molecule type" value="Genomic_DNA"/>
</dbReference>
<evidence type="ECO:0000313" key="1">
    <source>
        <dbReference type="EMBL" id="KAJ1673714.1"/>
    </source>
</evidence>
<comment type="caution">
    <text evidence="1">The sequence shown here is derived from an EMBL/GenBank/DDBJ whole genome shotgun (WGS) entry which is preliminary data.</text>
</comment>
<sequence length="231" mass="25415">QQQQQGDKQTAGSLGVVRGPTPRQRLTEDEILQLAVQCHDRGELEKATAYFKKAADLKNPVGMLFYGLSLRHGWGCQANEKLAFSYLQKAGQVIASSTHHNPHGHKLGINGVTNEELSMALYELGTSYRHGWGVPICKKTAAYYFEIAANNGDGDAQVELASCYEKGEGVKRDMKKAAYYYRLAYNQGHEIFGNSWIFKKKYDGYVPEGTVSLPPTPSSAGVLAPSLSPKK</sequence>
<reference evidence="1" key="1">
    <citation type="submission" date="2022-06" db="EMBL/GenBank/DDBJ databases">
        <title>Phylogenomic reconstructions and comparative analyses of Kickxellomycotina fungi.</title>
        <authorList>
            <person name="Reynolds N.K."/>
            <person name="Stajich J.E."/>
            <person name="Barry K."/>
            <person name="Grigoriev I.V."/>
            <person name="Crous P."/>
            <person name="Smith M.E."/>
        </authorList>
    </citation>
    <scope>NUCLEOTIDE SEQUENCE</scope>
    <source>
        <strain evidence="1">RSA 2271</strain>
    </source>
</reference>
<evidence type="ECO:0000313" key="2">
    <source>
        <dbReference type="Proteomes" id="UP001145114"/>
    </source>
</evidence>
<accession>A0ACC1HHB5</accession>
<proteinExistence type="predicted"/>
<organism evidence="1 2">
    <name type="scientific">Spiromyces aspiralis</name>
    <dbReference type="NCBI Taxonomy" id="68401"/>
    <lineage>
        <taxon>Eukaryota</taxon>
        <taxon>Fungi</taxon>
        <taxon>Fungi incertae sedis</taxon>
        <taxon>Zoopagomycota</taxon>
        <taxon>Kickxellomycotina</taxon>
        <taxon>Kickxellomycetes</taxon>
        <taxon>Kickxellales</taxon>
        <taxon>Kickxellaceae</taxon>
        <taxon>Spiromyces</taxon>
    </lineage>
</organism>
<protein>
    <submittedName>
        <fullName evidence="1">Uncharacterized protein</fullName>
    </submittedName>
</protein>
<keyword evidence="2" id="KW-1185">Reference proteome</keyword>
<dbReference type="Proteomes" id="UP001145114">
    <property type="component" value="Unassembled WGS sequence"/>
</dbReference>
<name>A0ACC1HHB5_9FUNG</name>
<feature type="non-terminal residue" evidence="1">
    <location>
        <position position="1"/>
    </location>
</feature>